<name>A0A081KED4_9GAMM</name>
<dbReference type="EMBL" id="JOJP01000001">
    <property type="protein sequence ID" value="KEI72510.1"/>
    <property type="molecule type" value="Genomic_DNA"/>
</dbReference>
<dbReference type="NCBIfam" id="TIGR02209">
    <property type="entry name" value="ftsL_broad"/>
    <property type="match status" value="1"/>
</dbReference>
<organism evidence="10 11">
    <name type="scientific">Endozoicomonas elysicola</name>
    <dbReference type="NCBI Taxonomy" id="305900"/>
    <lineage>
        <taxon>Bacteria</taxon>
        <taxon>Pseudomonadati</taxon>
        <taxon>Pseudomonadota</taxon>
        <taxon>Gammaproteobacteria</taxon>
        <taxon>Oceanospirillales</taxon>
        <taxon>Endozoicomonadaceae</taxon>
        <taxon>Endozoicomonas</taxon>
    </lineage>
</organism>
<dbReference type="HAMAP" id="MF_00910">
    <property type="entry name" value="FtsL"/>
    <property type="match status" value="1"/>
</dbReference>
<dbReference type="GO" id="GO:0005886">
    <property type="term" value="C:plasma membrane"/>
    <property type="evidence" value="ECO:0007669"/>
    <property type="project" value="UniProtKB-SubCell"/>
</dbReference>
<keyword evidence="4 8" id="KW-0812">Transmembrane</keyword>
<gene>
    <name evidence="8" type="primary">ftsL</name>
    <name evidence="10" type="ORF">GV64_18835</name>
</gene>
<comment type="similarity">
    <text evidence="8">Belongs to the FtsL family.</text>
</comment>
<dbReference type="Pfam" id="PF04999">
    <property type="entry name" value="FtsL"/>
    <property type="match status" value="1"/>
</dbReference>
<dbReference type="GO" id="GO:0032153">
    <property type="term" value="C:cell division site"/>
    <property type="evidence" value="ECO:0007669"/>
    <property type="project" value="UniProtKB-UniRule"/>
</dbReference>
<reference evidence="10 11" key="1">
    <citation type="submission" date="2014-06" db="EMBL/GenBank/DDBJ databases">
        <title>Whole Genome Sequences of Three Symbiotic Endozoicomonas Bacteria.</title>
        <authorList>
            <person name="Neave M.J."/>
            <person name="Apprill A."/>
            <person name="Voolstra C.R."/>
        </authorList>
    </citation>
    <scope>NUCLEOTIDE SEQUENCE [LARGE SCALE GENOMIC DNA]</scope>
    <source>
        <strain evidence="10 11">DSM 22380</strain>
    </source>
</reference>
<dbReference type="Proteomes" id="UP000027997">
    <property type="component" value="Unassembled WGS sequence"/>
</dbReference>
<evidence type="ECO:0000256" key="5">
    <source>
        <dbReference type="ARBA" id="ARBA00022989"/>
    </source>
</evidence>
<dbReference type="PANTHER" id="PTHR37479:SF1">
    <property type="entry name" value="CELL DIVISION PROTEIN FTSL"/>
    <property type="match status" value="1"/>
</dbReference>
<comment type="caution">
    <text evidence="10">The sequence shown here is derived from an EMBL/GenBank/DDBJ whole genome shotgun (WGS) entry which is preliminary data.</text>
</comment>
<comment type="function">
    <text evidence="8">Essential cell division protein. May link together the upstream cell division proteins, which are predominantly cytoplasmic, with the downstream cell division proteins, which are predominantly periplasmic.</text>
</comment>
<comment type="subunit">
    <text evidence="8">Part of a complex composed of FtsB, FtsL and FtsQ.</text>
</comment>
<evidence type="ECO:0000313" key="11">
    <source>
        <dbReference type="Proteomes" id="UP000027997"/>
    </source>
</evidence>
<evidence type="ECO:0000256" key="7">
    <source>
        <dbReference type="ARBA" id="ARBA00023306"/>
    </source>
</evidence>
<evidence type="ECO:0000256" key="1">
    <source>
        <dbReference type="ARBA" id="ARBA00004401"/>
    </source>
</evidence>
<evidence type="ECO:0000256" key="8">
    <source>
        <dbReference type="HAMAP-Rule" id="MF_00910"/>
    </source>
</evidence>
<keyword evidence="6 8" id="KW-0472">Membrane</keyword>
<protein>
    <recommendedName>
        <fullName evidence="8 9">Cell division protein FtsL</fullName>
    </recommendedName>
</protein>
<comment type="subcellular location">
    <subcellularLocation>
        <location evidence="8">Cell inner membrane</location>
        <topology evidence="8">Single-pass type II membrane protein</topology>
    </subcellularLocation>
    <subcellularLocation>
        <location evidence="1">Cell membrane</location>
        <topology evidence="1">Single-pass type II membrane protein</topology>
    </subcellularLocation>
    <text evidence="8">Localizes to the division septum where it forms a ring structure.</text>
</comment>
<dbReference type="GO" id="GO:0043093">
    <property type="term" value="P:FtsZ-dependent cytokinesis"/>
    <property type="evidence" value="ECO:0007669"/>
    <property type="project" value="UniProtKB-UniRule"/>
</dbReference>
<keyword evidence="3 8" id="KW-0132">Cell division</keyword>
<accession>A0A081KED4</accession>
<proteinExistence type="inferred from homology"/>
<keyword evidence="7 8" id="KW-0131">Cell cycle</keyword>
<evidence type="ECO:0000256" key="2">
    <source>
        <dbReference type="ARBA" id="ARBA00022475"/>
    </source>
</evidence>
<evidence type="ECO:0000256" key="4">
    <source>
        <dbReference type="ARBA" id="ARBA00022692"/>
    </source>
</evidence>
<keyword evidence="8" id="KW-0997">Cell inner membrane</keyword>
<dbReference type="InterPro" id="IPR011922">
    <property type="entry name" value="Cell_div_FtsL"/>
</dbReference>
<keyword evidence="2 8" id="KW-1003">Cell membrane</keyword>
<sequence>MKVIHSYGLTLLLLVLVVLSGLSVGYVSYENRRLHNRIQQELENRNSAQVEWGKLLLEHSTLTSPGRIEKVAREKLGMDVPKTDQIEMVLP</sequence>
<evidence type="ECO:0000256" key="3">
    <source>
        <dbReference type="ARBA" id="ARBA00022618"/>
    </source>
</evidence>
<dbReference type="AlphaFoldDB" id="A0A081KED4"/>
<evidence type="ECO:0000256" key="9">
    <source>
        <dbReference type="NCBIfam" id="TIGR02209"/>
    </source>
</evidence>
<dbReference type="STRING" id="305900.GV64_18835"/>
<keyword evidence="11" id="KW-1185">Reference proteome</keyword>
<keyword evidence="5 8" id="KW-1133">Transmembrane helix</keyword>
<evidence type="ECO:0000256" key="6">
    <source>
        <dbReference type="ARBA" id="ARBA00023136"/>
    </source>
</evidence>
<dbReference type="eggNOG" id="COG3116">
    <property type="taxonomic scope" value="Bacteria"/>
</dbReference>
<evidence type="ECO:0000313" key="10">
    <source>
        <dbReference type="EMBL" id="KEI72510.1"/>
    </source>
</evidence>
<dbReference type="PANTHER" id="PTHR37479">
    <property type="entry name" value="CELL DIVISION PROTEIN FTSL"/>
    <property type="match status" value="1"/>
</dbReference>